<dbReference type="Proteomes" id="UP000629468">
    <property type="component" value="Unassembled WGS sequence"/>
</dbReference>
<evidence type="ECO:0000256" key="6">
    <source>
        <dbReference type="SAM" id="MobiDB-lite"/>
    </source>
</evidence>
<dbReference type="PANTHER" id="PTHR46896:SF3">
    <property type="entry name" value="FI06413P-RELATED"/>
    <property type="match status" value="1"/>
</dbReference>
<feature type="domain" description="Ubiquitin-like protease family profile" evidence="7">
    <location>
        <begin position="572"/>
        <end position="923"/>
    </location>
</feature>
<evidence type="ECO:0000313" key="8">
    <source>
        <dbReference type="EMBL" id="KAF7768149.1"/>
    </source>
</evidence>
<dbReference type="Gene3D" id="3.40.395.10">
    <property type="entry name" value="Adenoviral Proteinase, Chain A"/>
    <property type="match status" value="1"/>
</dbReference>
<proteinExistence type="inferred from homology"/>
<feature type="region of interest" description="Disordered" evidence="6">
    <location>
        <begin position="79"/>
        <end position="112"/>
    </location>
</feature>
<feature type="region of interest" description="Disordered" evidence="6">
    <location>
        <begin position="517"/>
        <end position="551"/>
    </location>
</feature>
<dbReference type="SUPFAM" id="SSF54001">
    <property type="entry name" value="Cysteine proteinases"/>
    <property type="match status" value="1"/>
</dbReference>
<feature type="compositionally biased region" description="Basic and acidic residues" evidence="6">
    <location>
        <begin position="170"/>
        <end position="193"/>
    </location>
</feature>
<feature type="compositionally biased region" description="Low complexity" evidence="6">
    <location>
        <begin position="789"/>
        <end position="801"/>
    </location>
</feature>
<dbReference type="InterPro" id="IPR038765">
    <property type="entry name" value="Papain-like_cys_pep_sf"/>
</dbReference>
<dbReference type="GO" id="GO:0070139">
    <property type="term" value="F:SUMO-specific endopeptidase activity"/>
    <property type="evidence" value="ECO:0007669"/>
    <property type="project" value="TreeGrafter"/>
</dbReference>
<accession>A0A8H7C8X2</accession>
<dbReference type="GO" id="GO:0016926">
    <property type="term" value="P:protein desumoylation"/>
    <property type="evidence" value="ECO:0007669"/>
    <property type="project" value="TreeGrafter"/>
</dbReference>
<feature type="compositionally biased region" description="Basic and acidic residues" evidence="6">
    <location>
        <begin position="442"/>
        <end position="454"/>
    </location>
</feature>
<protein>
    <recommendedName>
        <fullName evidence="7">Ubiquitin-like protease family profile domain-containing protein</fullName>
    </recommendedName>
</protein>
<feature type="region of interest" description="Disordered" evidence="6">
    <location>
        <begin position="789"/>
        <end position="813"/>
    </location>
</feature>
<evidence type="ECO:0000256" key="3">
    <source>
        <dbReference type="ARBA" id="ARBA00022670"/>
    </source>
</evidence>
<evidence type="ECO:0000256" key="4">
    <source>
        <dbReference type="ARBA" id="ARBA00022786"/>
    </source>
</evidence>
<keyword evidence="3" id="KW-0645">Protease</keyword>
<feature type="region of interest" description="Disordered" evidence="6">
    <location>
        <begin position="132"/>
        <end position="196"/>
    </location>
</feature>
<keyword evidence="4" id="KW-0833">Ubl conjugation pathway</keyword>
<evidence type="ECO:0000256" key="2">
    <source>
        <dbReference type="ARBA" id="ARBA00022553"/>
    </source>
</evidence>
<dbReference type="GO" id="GO:0005634">
    <property type="term" value="C:nucleus"/>
    <property type="evidence" value="ECO:0007669"/>
    <property type="project" value="TreeGrafter"/>
</dbReference>
<dbReference type="Pfam" id="PF02902">
    <property type="entry name" value="Peptidase_C48"/>
    <property type="match status" value="2"/>
</dbReference>
<dbReference type="InterPro" id="IPR003653">
    <property type="entry name" value="Peptidase_C48_C"/>
</dbReference>
<evidence type="ECO:0000256" key="5">
    <source>
        <dbReference type="ARBA" id="ARBA00022801"/>
    </source>
</evidence>
<name>A0A8H7C8X2_AGABI</name>
<dbReference type="PROSITE" id="PS50600">
    <property type="entry name" value="ULP_PROTEASE"/>
    <property type="match status" value="1"/>
</dbReference>
<dbReference type="AlphaFoldDB" id="A0A8H7C8X2"/>
<feature type="region of interest" description="Disordered" evidence="6">
    <location>
        <begin position="429"/>
        <end position="466"/>
    </location>
</feature>
<comment type="similarity">
    <text evidence="1">Belongs to the peptidase C48 family.</text>
</comment>
<dbReference type="GO" id="GO:0006508">
    <property type="term" value="P:proteolysis"/>
    <property type="evidence" value="ECO:0007669"/>
    <property type="project" value="UniProtKB-KW"/>
</dbReference>
<organism evidence="8 9">
    <name type="scientific">Agaricus bisporus var. burnettii</name>
    <dbReference type="NCBI Taxonomy" id="192524"/>
    <lineage>
        <taxon>Eukaryota</taxon>
        <taxon>Fungi</taxon>
        <taxon>Dikarya</taxon>
        <taxon>Basidiomycota</taxon>
        <taxon>Agaricomycotina</taxon>
        <taxon>Agaricomycetes</taxon>
        <taxon>Agaricomycetidae</taxon>
        <taxon>Agaricales</taxon>
        <taxon>Agaricineae</taxon>
        <taxon>Agaricaceae</taxon>
        <taxon>Agaricus</taxon>
    </lineage>
</organism>
<dbReference type="GO" id="GO:0005737">
    <property type="term" value="C:cytoplasm"/>
    <property type="evidence" value="ECO:0007669"/>
    <property type="project" value="TreeGrafter"/>
</dbReference>
<dbReference type="InterPro" id="IPR051947">
    <property type="entry name" value="Sentrin-specific_protease"/>
</dbReference>
<sequence>MASRDDRTPIGSLHGLSSTSQTPHEVIPDHTRRWRRGPQRIVSPAVGNMVVNNPYARIGSVSSNHTNPTASRTLLTNRKQAHEAGPKLPAIKQSISKKKGKAKATESLAPQESASWEVIDVDADQLSTDELDIISERSPQNSGYSDSRRTLSSRTNRNDETIAGPSLIGDGEHTRRLQARHEAKPKPRLERRSVSPIESFSEFESIPKFNVMEKRAKFEALSKSNEPNLPIIDFKVVTKKNQMRPKGGTVKAQQKTLSSCFNEAGRHSRLTLHDSERLPLSMVYIGLRQCPEFKYLRFDDGDTTIRLSGNSDHSSSMDIPISRDTFSSMQFTDSKNLTYPPILYLSTLQSEWFRSWQSRFGSDFSAGDDDRGQVAIQFNSEDTSWRLEVYKSRMSKLAPRVSSSVIRSIDSKKLWDSLQRNTKDDLVDVDDSSISIASPGEANHRKDEETRDPNTKPADPSSKVEALNRLRYAPYHSTLPKRIEPQAGVSILNKGNHEESIEGSLSAKPFARVNIQKAEGNDEESIEVSPVDPPPKRRRVELRRSTRQQEKAQNIDPDELILVFPYGVPGAVNVTRSDLARLDPEALLNDTLIEFGLKFWLKKLEFENPALASQVYLFNSFFYKKLNKRNIEEGFQSVRKWTSKTDIFSKKYIIIPINENLHWYCAIIYEPEHILQQLPDVGTPHTNAVTRRQARDMQVSEEVVSEKVEVTPDPADVDEAMQDGTASENEVERMALSNANPLNEDLVTSVAPDFGVSSMEASDQVVSNLTPGSPMEVDIEIPPVVEVETSSSKSTMSGTTTNEGTNTPVGPPNGVRATAVQLDEITPARFYGKSFTNGARKRASIAAENVKDNTPKTKIFILDSIGNRHPQAMKQLNKWLQLEAEDKKKISKPASAFTKLVSLPVQPNFSDCGIYVIHFVQTLMGDPEHYCKVIMMKDRPPSSERRVDWKDETVSTIRDQLRGHILQLSDEWSELRAAREEEKKQQQIVEESDEDSDVAIVDHVRASAKKGRSVKSARTKG</sequence>
<reference evidence="8 9" key="1">
    <citation type="journal article" name="Sci. Rep.">
        <title>Telomere-to-telomere assembled and centromere annotated genomes of the two main subspecies of the button mushroom Agaricus bisporus reveal especially polymorphic chromosome ends.</title>
        <authorList>
            <person name="Sonnenberg A.S.M."/>
            <person name="Sedaghat-Telgerd N."/>
            <person name="Lavrijssen B."/>
            <person name="Ohm R.A."/>
            <person name="Hendrickx P.M."/>
            <person name="Scholtmeijer K."/>
            <person name="Baars J.J.P."/>
            <person name="van Peer A."/>
        </authorList>
    </citation>
    <scope>NUCLEOTIDE SEQUENCE [LARGE SCALE GENOMIC DNA]</scope>
    <source>
        <strain evidence="8 9">H119_p4</strain>
    </source>
</reference>
<evidence type="ECO:0000259" key="7">
    <source>
        <dbReference type="PROSITE" id="PS50600"/>
    </source>
</evidence>
<dbReference type="PANTHER" id="PTHR46896">
    <property type="entry name" value="SENTRIN-SPECIFIC PROTEASE"/>
    <property type="match status" value="1"/>
</dbReference>
<evidence type="ECO:0000313" key="9">
    <source>
        <dbReference type="Proteomes" id="UP000629468"/>
    </source>
</evidence>
<comment type="caution">
    <text evidence="8">The sequence shown here is derived from an EMBL/GenBank/DDBJ whole genome shotgun (WGS) entry which is preliminary data.</text>
</comment>
<keyword evidence="2" id="KW-0597">Phosphoprotein</keyword>
<evidence type="ECO:0000256" key="1">
    <source>
        <dbReference type="ARBA" id="ARBA00005234"/>
    </source>
</evidence>
<dbReference type="EMBL" id="JABXXO010000010">
    <property type="protein sequence ID" value="KAF7768149.1"/>
    <property type="molecule type" value="Genomic_DNA"/>
</dbReference>
<feature type="region of interest" description="Disordered" evidence="6">
    <location>
        <begin position="1"/>
        <end position="38"/>
    </location>
</feature>
<gene>
    <name evidence="8" type="ORF">Agabi119p4_7392</name>
</gene>
<keyword evidence="5" id="KW-0378">Hydrolase</keyword>